<gene>
    <name evidence="1" type="ORF">SZ25_00461</name>
</gene>
<proteinExistence type="predicted"/>
<comment type="caution">
    <text evidence="1">The sequence shown here is derived from an EMBL/GenBank/DDBJ whole genome shotgun (WGS) entry which is preliminary data.</text>
</comment>
<dbReference type="EMBL" id="JYHA01000078">
    <property type="protein sequence ID" value="KKB96454.1"/>
    <property type="molecule type" value="Genomic_DNA"/>
</dbReference>
<dbReference type="AlphaFoldDB" id="A0A0F5MPF8"/>
<feature type="non-terminal residue" evidence="1">
    <location>
        <position position="22"/>
    </location>
</feature>
<protein>
    <submittedName>
        <fullName evidence="1">Uncharacterized protein</fullName>
    </submittedName>
</protein>
<keyword evidence="2" id="KW-1185">Reference proteome</keyword>
<reference evidence="1 2" key="1">
    <citation type="submission" date="2015-02" db="EMBL/GenBank/DDBJ databases">
        <title>Single cell genomics of a rare environmental alphaproteobacterium provides unique insights into Rickettsiaceae evolution.</title>
        <authorList>
            <person name="Martijn J."/>
            <person name="Schulz F."/>
            <person name="Zaremba-Niedzwiedzka K."/>
            <person name="Viklund J."/>
            <person name="Stepanauskas R."/>
            <person name="Andersson S.G.E."/>
            <person name="Horn M."/>
            <person name="Guy L."/>
            <person name="Ettema T.J.G."/>
        </authorList>
    </citation>
    <scope>NUCLEOTIDE SEQUENCE [LARGE SCALE GENOMIC DNA]</scope>
    <source>
        <strain evidence="1 2">SCGC AAA041-L04</strain>
    </source>
</reference>
<dbReference type="Proteomes" id="UP000033358">
    <property type="component" value="Unassembled WGS sequence"/>
</dbReference>
<sequence>MIGFKIEEEIKQKKKNEVQYKN</sequence>
<name>A0A0F5MPF8_9RICK</name>
<accession>A0A0F5MPF8</accession>
<organism evidence="1 2">
    <name type="scientific">Candidatus Arcanibacter lacustris</name>
    <dbReference type="NCBI Taxonomy" id="1607817"/>
    <lineage>
        <taxon>Bacteria</taxon>
        <taxon>Pseudomonadati</taxon>
        <taxon>Pseudomonadota</taxon>
        <taxon>Alphaproteobacteria</taxon>
        <taxon>Rickettsiales</taxon>
        <taxon>Candidatus Arcanibacter</taxon>
    </lineage>
</organism>
<evidence type="ECO:0000313" key="2">
    <source>
        <dbReference type="Proteomes" id="UP000033358"/>
    </source>
</evidence>
<evidence type="ECO:0000313" key="1">
    <source>
        <dbReference type="EMBL" id="KKB96454.1"/>
    </source>
</evidence>